<keyword evidence="2" id="KW-1133">Transmembrane helix</keyword>
<feature type="transmembrane region" description="Helical" evidence="2">
    <location>
        <begin position="361"/>
        <end position="382"/>
    </location>
</feature>
<proteinExistence type="predicted"/>
<feature type="transmembrane region" description="Helical" evidence="2">
    <location>
        <begin position="133"/>
        <end position="156"/>
    </location>
</feature>
<reference evidence="3" key="1">
    <citation type="submission" date="2021-01" db="EMBL/GenBank/DDBJ databases">
        <authorList>
            <person name="Corre E."/>
            <person name="Pelletier E."/>
            <person name="Niang G."/>
            <person name="Scheremetjew M."/>
            <person name="Finn R."/>
            <person name="Kale V."/>
            <person name="Holt S."/>
            <person name="Cochrane G."/>
            <person name="Meng A."/>
            <person name="Brown T."/>
            <person name="Cohen L."/>
        </authorList>
    </citation>
    <scope>NUCLEOTIDE SEQUENCE</scope>
    <source>
        <strain evidence="3">CCMP3303</strain>
    </source>
</reference>
<accession>A0A7S0FFV8</accession>
<gene>
    <name evidence="3" type="ORF">MPOL1434_LOCUS242</name>
</gene>
<feature type="transmembrane region" description="Helical" evidence="2">
    <location>
        <begin position="394"/>
        <end position="413"/>
    </location>
</feature>
<evidence type="ECO:0000256" key="2">
    <source>
        <dbReference type="SAM" id="Phobius"/>
    </source>
</evidence>
<feature type="transmembrane region" description="Helical" evidence="2">
    <location>
        <begin position="28"/>
        <end position="50"/>
    </location>
</feature>
<keyword evidence="2" id="KW-0812">Transmembrane</keyword>
<sequence length="478" mass="53696">MTIVSRVLEDGAYASSSTGDDDYQPASVAFLSAAAIWVVIVVCFIVLVLLQYKREREYLVTSGRGKDVDWTASLTRSILVSSDNVLAKSDADINIRKSSMLDVRYNFQTIFLALVQASISMAILGGIQMNFDTTIRIVFCAILTWTILIGIVAILWMSHVSETIGENAFDEDDDDNEHNDRRRKFIKQPANPTDTILHNLRNELHGNPLVFAKHFIELSFFKPLINTSELVAGDIYQDIGRDGSRTLLLGLGQIILLSMYAFNVVDDGEPDLSSQRLYSFYCCGILMQIAYMSGQDVLQKSIYSHFSFWGNALRAARMKNTYCWEPPKYLMYHRPHMVLTSGSVRGFVNEATIRLSNSPFFWLRFLCSTIINVGGLNVITLLLPLQLASNDDPLNFVMASVGAYYILGIDDYGEPMRYNLVMQNDVPVETARSQRSDDDGVSAGRVEMTSIERQHGENMPTFNDDGRVAPATDYRHLT</sequence>
<organism evidence="3">
    <name type="scientific">Minutocellus polymorphus</name>
    <dbReference type="NCBI Taxonomy" id="265543"/>
    <lineage>
        <taxon>Eukaryota</taxon>
        <taxon>Sar</taxon>
        <taxon>Stramenopiles</taxon>
        <taxon>Ochrophyta</taxon>
        <taxon>Bacillariophyta</taxon>
        <taxon>Mediophyceae</taxon>
        <taxon>Cymatosirophycidae</taxon>
        <taxon>Cymatosirales</taxon>
        <taxon>Cymatosiraceae</taxon>
        <taxon>Minutocellus</taxon>
    </lineage>
</organism>
<keyword evidence="2" id="KW-0472">Membrane</keyword>
<protein>
    <submittedName>
        <fullName evidence="3">Uncharacterized protein</fullName>
    </submittedName>
</protein>
<feature type="region of interest" description="Disordered" evidence="1">
    <location>
        <begin position="450"/>
        <end position="478"/>
    </location>
</feature>
<name>A0A7S0FFV8_9STRA</name>
<dbReference type="EMBL" id="HBEJ01000415">
    <property type="protein sequence ID" value="CAD8358978.1"/>
    <property type="molecule type" value="Transcribed_RNA"/>
</dbReference>
<evidence type="ECO:0000313" key="3">
    <source>
        <dbReference type="EMBL" id="CAD8358978.1"/>
    </source>
</evidence>
<evidence type="ECO:0000256" key="1">
    <source>
        <dbReference type="SAM" id="MobiDB-lite"/>
    </source>
</evidence>
<feature type="transmembrane region" description="Helical" evidence="2">
    <location>
        <begin position="105"/>
        <end position="127"/>
    </location>
</feature>
<dbReference type="AlphaFoldDB" id="A0A7S0FFV8"/>